<proteinExistence type="predicted"/>
<dbReference type="RefSeq" id="WP_277533746.1">
    <property type="nucleotide sequence ID" value="NZ_JAPDIA010000007.1"/>
</dbReference>
<dbReference type="Gene3D" id="3.20.20.370">
    <property type="entry name" value="Glycoside hydrolase/deacetylase"/>
    <property type="match status" value="1"/>
</dbReference>
<dbReference type="Gene3D" id="3.40.50.880">
    <property type="match status" value="1"/>
</dbReference>
<comment type="caution">
    <text evidence="1">The sequence shown here is derived from an EMBL/GenBank/DDBJ whole genome shotgun (WGS) entry which is preliminary data.</text>
</comment>
<dbReference type="SUPFAM" id="SSF88713">
    <property type="entry name" value="Glycoside hydrolase/deacetylase"/>
    <property type="match status" value="1"/>
</dbReference>
<accession>A0A9X4KV21</accession>
<organism evidence="1 2">
    <name type="scientific">Cohnella rhizosphaerae</name>
    <dbReference type="NCBI Taxonomy" id="1457232"/>
    <lineage>
        <taxon>Bacteria</taxon>
        <taxon>Bacillati</taxon>
        <taxon>Bacillota</taxon>
        <taxon>Bacilli</taxon>
        <taxon>Bacillales</taxon>
        <taxon>Paenibacillaceae</taxon>
        <taxon>Cohnella</taxon>
    </lineage>
</organism>
<dbReference type="EMBL" id="JAPDIA010000007">
    <property type="protein sequence ID" value="MDG0811248.1"/>
    <property type="molecule type" value="Genomic_DNA"/>
</dbReference>
<keyword evidence="2" id="KW-1185">Reference proteome</keyword>
<dbReference type="Proteomes" id="UP001153404">
    <property type="component" value="Unassembled WGS sequence"/>
</dbReference>
<evidence type="ECO:0000313" key="1">
    <source>
        <dbReference type="EMBL" id="MDG0811248.1"/>
    </source>
</evidence>
<sequence length="582" mass="63708">MRLAKVAILFDRRQAERRWRFGINAFERYIAEILAHAGVPFEEAEGPAGLDNERYDIVIVACAEETAATADALWRFAEKGGIVVSYAGIGCLARKLGCRPLPEFGPGYAKLAEGGERPGELRDEMPPLRFLQAKPWIARSSPTAMASVQAADSGVLRSRRPDGERAGAALQRFAVGSGWIDRWSVNIPVTVVAMQQGTGPVLEDGMPAGDGTADIDEGTLKADDCCAMDWELDRRRTETGTPFFAYPYADYWREAAIGHLVGRAAEAGLALPFVGQWPDGVKAAALFSHDSDLNLDEQAVRTLEVLKENGLTSTWCMLEPGYSPEVYAGVKQAGHELAFHFNGLDMDNGVWSEEAFNRQLAWLKQAADIDEVVSNKNHYTRFEGWGELFAWCERAGIGVDQTRGPSKKGNVGFLFGTCHPYFPIAWADEGNRLYDVLEIGFLTQDIDHYALADFSVVPTFLEQAARVEGVAHFLSHQNHIHGQSDVAAAVGRIAEEARRRGFSFWTSRRINDWQRARRTVRCEGFDAAGDPVVSGSPGAAGAVVWIPAVRDAGGQADDGPFTIKYGVPCLKKVVTTQEEAGH</sequence>
<name>A0A9X4KV21_9BACL</name>
<gene>
    <name evidence="1" type="ORF">OMP40_19155</name>
</gene>
<dbReference type="AlphaFoldDB" id="A0A9X4KV21"/>
<protein>
    <submittedName>
        <fullName evidence="1">Uncharacterized protein</fullName>
    </submittedName>
</protein>
<dbReference type="InterPro" id="IPR029062">
    <property type="entry name" value="Class_I_gatase-like"/>
</dbReference>
<evidence type="ECO:0000313" key="2">
    <source>
        <dbReference type="Proteomes" id="UP001153404"/>
    </source>
</evidence>
<dbReference type="GO" id="GO:0005975">
    <property type="term" value="P:carbohydrate metabolic process"/>
    <property type="evidence" value="ECO:0007669"/>
    <property type="project" value="InterPro"/>
</dbReference>
<reference evidence="1" key="1">
    <citation type="submission" date="2022-10" db="EMBL/GenBank/DDBJ databases">
        <title>Comparative genomic analysis of Cohnella hashimotonis sp. nov., isolated from the International Space Station.</title>
        <authorList>
            <person name="Simpson A."/>
            <person name="Venkateswaran K."/>
        </authorList>
    </citation>
    <scope>NUCLEOTIDE SEQUENCE</scope>
    <source>
        <strain evidence="1">DSM 28161</strain>
    </source>
</reference>
<dbReference type="InterPro" id="IPR011330">
    <property type="entry name" value="Glyco_hydro/deAcase_b/a-brl"/>
</dbReference>